<reference evidence="1 2" key="1">
    <citation type="submission" date="2013-12" db="EMBL/GenBank/DDBJ databases">
        <title>Draft genome of the parsitic nematode Ancylostoma duodenale.</title>
        <authorList>
            <person name="Mitreva M."/>
        </authorList>
    </citation>
    <scope>NUCLEOTIDE SEQUENCE [LARGE SCALE GENOMIC DNA]</scope>
    <source>
        <strain evidence="1 2">Zhejiang</strain>
    </source>
</reference>
<name>A0A0C2FYG0_9BILA</name>
<accession>A0A0C2FYG0</accession>
<proteinExistence type="predicted"/>
<organism evidence="1 2">
    <name type="scientific">Ancylostoma duodenale</name>
    <dbReference type="NCBI Taxonomy" id="51022"/>
    <lineage>
        <taxon>Eukaryota</taxon>
        <taxon>Metazoa</taxon>
        <taxon>Ecdysozoa</taxon>
        <taxon>Nematoda</taxon>
        <taxon>Chromadorea</taxon>
        <taxon>Rhabditida</taxon>
        <taxon>Rhabditina</taxon>
        <taxon>Rhabditomorpha</taxon>
        <taxon>Strongyloidea</taxon>
        <taxon>Ancylostomatidae</taxon>
        <taxon>Ancylostomatinae</taxon>
        <taxon>Ancylostoma</taxon>
    </lineage>
</organism>
<protein>
    <submittedName>
        <fullName evidence="1">Uncharacterized protein</fullName>
    </submittedName>
</protein>
<dbReference type="AlphaFoldDB" id="A0A0C2FYG0"/>
<feature type="non-terminal residue" evidence="1">
    <location>
        <position position="84"/>
    </location>
</feature>
<dbReference type="Proteomes" id="UP000054047">
    <property type="component" value="Unassembled WGS sequence"/>
</dbReference>
<evidence type="ECO:0000313" key="2">
    <source>
        <dbReference type="Proteomes" id="UP000054047"/>
    </source>
</evidence>
<gene>
    <name evidence="1" type="ORF">ANCDUO_18204</name>
</gene>
<dbReference type="EMBL" id="KN745728">
    <property type="protein sequence ID" value="KIH51704.1"/>
    <property type="molecule type" value="Genomic_DNA"/>
</dbReference>
<evidence type="ECO:0000313" key="1">
    <source>
        <dbReference type="EMBL" id="KIH51704.1"/>
    </source>
</evidence>
<keyword evidence="2" id="KW-1185">Reference proteome</keyword>
<sequence length="84" mass="9786">MQNPRSKDLASGVVSSPPNWYFDIQQNILLIKQIIDRARIFRILRYWNIRNPGPLGETPINFADFRPFGVWKAPTVKQFGQRVS</sequence>